<evidence type="ECO:0000313" key="3">
    <source>
        <dbReference type="Proteomes" id="UP000233020"/>
    </source>
</evidence>
<name>A0A2K5DKG3_AOTNA</name>
<protein>
    <submittedName>
        <fullName evidence="2">Uncharacterized protein</fullName>
    </submittedName>
</protein>
<keyword evidence="3" id="KW-1185">Reference proteome</keyword>
<sequence length="73" mass="8681">MLNFGFTINPEKISYTAMKLFLKMLCASFILIWNLTNLPIQELMGKRWLHYSLSMRVKLFKSYTVLIAQLKMF</sequence>
<keyword evidence="1" id="KW-0472">Membrane</keyword>
<accession>A0A2K5DKG3</accession>
<reference evidence="2" key="2">
    <citation type="submission" date="2025-09" db="UniProtKB">
        <authorList>
            <consortium name="Ensembl"/>
        </authorList>
    </citation>
    <scope>IDENTIFICATION</scope>
</reference>
<dbReference type="AlphaFoldDB" id="A0A2K5DKG3"/>
<evidence type="ECO:0000313" key="2">
    <source>
        <dbReference type="Ensembl" id="ENSANAP00000021450.1"/>
    </source>
</evidence>
<evidence type="ECO:0000256" key="1">
    <source>
        <dbReference type="SAM" id="Phobius"/>
    </source>
</evidence>
<dbReference type="OMA" id="HYSLSMC"/>
<organism evidence="2 3">
    <name type="scientific">Aotus nancymaae</name>
    <name type="common">Ma's night monkey</name>
    <dbReference type="NCBI Taxonomy" id="37293"/>
    <lineage>
        <taxon>Eukaryota</taxon>
        <taxon>Metazoa</taxon>
        <taxon>Chordata</taxon>
        <taxon>Craniata</taxon>
        <taxon>Vertebrata</taxon>
        <taxon>Euteleostomi</taxon>
        <taxon>Mammalia</taxon>
        <taxon>Eutheria</taxon>
        <taxon>Euarchontoglires</taxon>
        <taxon>Primates</taxon>
        <taxon>Haplorrhini</taxon>
        <taxon>Platyrrhini</taxon>
        <taxon>Aotidae</taxon>
        <taxon>Aotus</taxon>
    </lineage>
</organism>
<dbReference type="GeneTree" id="ENSGT00910000148536"/>
<reference evidence="2" key="1">
    <citation type="submission" date="2025-08" db="UniProtKB">
        <authorList>
            <consortium name="Ensembl"/>
        </authorList>
    </citation>
    <scope>IDENTIFICATION</scope>
</reference>
<dbReference type="Ensembl" id="ENSANAT00000039337.1">
    <property type="protein sequence ID" value="ENSANAP00000021450.1"/>
    <property type="gene ID" value="ENSANAG00000028520.1"/>
</dbReference>
<dbReference type="Proteomes" id="UP000233020">
    <property type="component" value="Unplaced"/>
</dbReference>
<feature type="transmembrane region" description="Helical" evidence="1">
    <location>
        <begin position="20"/>
        <end position="40"/>
    </location>
</feature>
<keyword evidence="1" id="KW-0812">Transmembrane</keyword>
<proteinExistence type="predicted"/>
<keyword evidence="1" id="KW-1133">Transmembrane helix</keyword>